<reference evidence="9" key="1">
    <citation type="submission" date="2020-09" db="EMBL/GenBank/DDBJ databases">
        <title>Bosea spartocytisi sp. nov. a root nodule endophyte of Spartocytisus supranubius in the high mountain ecosystem fo the Teide National Park (Canary Islands, Spain).</title>
        <authorList>
            <person name="Pulido-Suarez L."/>
            <person name="Peix A."/>
            <person name="Igual J.M."/>
            <person name="Socas-Perez N."/>
            <person name="Velazquez E."/>
            <person name="Flores-Felix J.D."/>
            <person name="Leon-Barrios M."/>
        </authorList>
    </citation>
    <scope>NUCLEOTIDE SEQUENCE</scope>
    <source>
        <strain evidence="9">SSUT16</strain>
    </source>
</reference>
<evidence type="ECO:0000313" key="10">
    <source>
        <dbReference type="Proteomes" id="UP000619295"/>
    </source>
</evidence>
<sequence>MKRLDSPGGSTGVDIAPAQAYSRRGMMFDGCPFRSDSMQALVDALDRGLGAICLTARWLALPLVLLLFLQWPLRDLYKGWSREANDLGQCVFALYVAVSLTAATRSGAHLASDALAHRHGERLRRALEAGLIALGLVPWSLFLLIVGWPALLTSLRGLEAFPDTGNPGYFLIRASGFLLAALVFISGLLGLLRRRA</sequence>
<protein>
    <recommendedName>
        <fullName evidence="7">TRAP transporter small permease protein</fullName>
    </recommendedName>
</protein>
<dbReference type="Proteomes" id="UP000619295">
    <property type="component" value="Unassembled WGS sequence"/>
</dbReference>
<comment type="similarity">
    <text evidence="7">Belongs to the TRAP transporter small permease family.</text>
</comment>
<evidence type="ECO:0000313" key="9">
    <source>
        <dbReference type="EMBL" id="MBD3845850.1"/>
    </source>
</evidence>
<dbReference type="EMBL" id="JACXWY010000004">
    <property type="protein sequence ID" value="MBD3845850.1"/>
    <property type="molecule type" value="Genomic_DNA"/>
</dbReference>
<keyword evidence="7" id="KW-0997">Cell inner membrane</keyword>
<evidence type="ECO:0000259" key="8">
    <source>
        <dbReference type="Pfam" id="PF04290"/>
    </source>
</evidence>
<keyword evidence="4 7" id="KW-0812">Transmembrane</keyword>
<keyword evidence="10" id="KW-1185">Reference proteome</keyword>
<comment type="function">
    <text evidence="7">Part of the tripartite ATP-independent periplasmic (TRAP) transport system.</text>
</comment>
<comment type="subunit">
    <text evidence="7">The complex comprises the extracytoplasmic solute receptor protein and the two transmembrane proteins.</text>
</comment>
<evidence type="ECO:0000256" key="6">
    <source>
        <dbReference type="ARBA" id="ARBA00023136"/>
    </source>
</evidence>
<dbReference type="GO" id="GO:0005886">
    <property type="term" value="C:plasma membrane"/>
    <property type="evidence" value="ECO:0007669"/>
    <property type="project" value="UniProtKB-SubCell"/>
</dbReference>
<name>A0A927E8N2_9HYPH</name>
<dbReference type="InterPro" id="IPR055348">
    <property type="entry name" value="DctQ"/>
</dbReference>
<comment type="caution">
    <text evidence="7">Lacks conserved residue(s) required for the propagation of feature annotation.</text>
</comment>
<comment type="caution">
    <text evidence="9">The sequence shown here is derived from an EMBL/GenBank/DDBJ whole genome shotgun (WGS) entry which is preliminary data.</text>
</comment>
<feature type="transmembrane region" description="Helical" evidence="7">
    <location>
        <begin position="170"/>
        <end position="192"/>
    </location>
</feature>
<gene>
    <name evidence="9" type="ORF">IED13_09085</name>
</gene>
<proteinExistence type="inferred from homology"/>
<keyword evidence="2 7" id="KW-0813">Transport</keyword>
<feature type="transmembrane region" description="Helical" evidence="7">
    <location>
        <begin position="48"/>
        <end position="71"/>
    </location>
</feature>
<dbReference type="RefSeq" id="WP_191123973.1">
    <property type="nucleotide sequence ID" value="NZ_JACXWY010000004.1"/>
</dbReference>
<feature type="domain" description="Tripartite ATP-independent periplasmic transporters DctQ component" evidence="8">
    <location>
        <begin position="64"/>
        <end position="193"/>
    </location>
</feature>
<evidence type="ECO:0000256" key="4">
    <source>
        <dbReference type="ARBA" id="ARBA00022692"/>
    </source>
</evidence>
<feature type="transmembrane region" description="Helical" evidence="7">
    <location>
        <begin position="129"/>
        <end position="150"/>
    </location>
</feature>
<dbReference type="GO" id="GO:0022857">
    <property type="term" value="F:transmembrane transporter activity"/>
    <property type="evidence" value="ECO:0007669"/>
    <property type="project" value="UniProtKB-UniRule"/>
</dbReference>
<evidence type="ECO:0000256" key="2">
    <source>
        <dbReference type="ARBA" id="ARBA00022448"/>
    </source>
</evidence>
<keyword evidence="6 7" id="KW-0472">Membrane</keyword>
<evidence type="ECO:0000256" key="1">
    <source>
        <dbReference type="ARBA" id="ARBA00004651"/>
    </source>
</evidence>
<evidence type="ECO:0000256" key="3">
    <source>
        <dbReference type="ARBA" id="ARBA00022475"/>
    </source>
</evidence>
<keyword evidence="5 7" id="KW-1133">Transmembrane helix</keyword>
<dbReference type="AlphaFoldDB" id="A0A927E8N2"/>
<keyword evidence="3" id="KW-1003">Cell membrane</keyword>
<comment type="subcellular location">
    <subcellularLocation>
        <location evidence="7">Cell inner membrane</location>
        <topology evidence="7">Multi-pass membrane protein</topology>
    </subcellularLocation>
    <subcellularLocation>
        <location evidence="1">Cell membrane</location>
        <topology evidence="1">Multi-pass membrane protein</topology>
    </subcellularLocation>
</comment>
<evidence type="ECO:0000256" key="5">
    <source>
        <dbReference type="ARBA" id="ARBA00022989"/>
    </source>
</evidence>
<dbReference type="Pfam" id="PF04290">
    <property type="entry name" value="DctQ"/>
    <property type="match status" value="1"/>
</dbReference>
<evidence type="ECO:0000256" key="7">
    <source>
        <dbReference type="RuleBase" id="RU369079"/>
    </source>
</evidence>
<organism evidence="9 10">
    <name type="scientific">Bosea spartocytisi</name>
    <dbReference type="NCBI Taxonomy" id="2773451"/>
    <lineage>
        <taxon>Bacteria</taxon>
        <taxon>Pseudomonadati</taxon>
        <taxon>Pseudomonadota</taxon>
        <taxon>Alphaproteobacteria</taxon>
        <taxon>Hyphomicrobiales</taxon>
        <taxon>Boseaceae</taxon>
        <taxon>Bosea</taxon>
    </lineage>
</organism>
<accession>A0A927E8N2</accession>